<dbReference type="Pfam" id="PF04480">
    <property type="entry name" value="DUF559"/>
    <property type="match status" value="1"/>
</dbReference>
<dbReference type="SUPFAM" id="SSF52980">
    <property type="entry name" value="Restriction endonuclease-like"/>
    <property type="match status" value="1"/>
</dbReference>
<dbReference type="EMBL" id="FOMD01000001">
    <property type="protein sequence ID" value="SFC35715.1"/>
    <property type="molecule type" value="Genomic_DNA"/>
</dbReference>
<gene>
    <name evidence="2" type="ORF">SAMN05661030_0768</name>
</gene>
<dbReference type="Gene3D" id="3.40.960.10">
    <property type="entry name" value="VSR Endonuclease"/>
    <property type="match status" value="1"/>
</dbReference>
<evidence type="ECO:0000259" key="1">
    <source>
        <dbReference type="Pfam" id="PF04480"/>
    </source>
</evidence>
<keyword evidence="3" id="KW-1185">Reference proteome</keyword>
<organism evidence="2 3">
    <name type="scientific">Klenkia taihuensis</name>
    <dbReference type="NCBI Taxonomy" id="1225127"/>
    <lineage>
        <taxon>Bacteria</taxon>
        <taxon>Bacillati</taxon>
        <taxon>Actinomycetota</taxon>
        <taxon>Actinomycetes</taxon>
        <taxon>Geodermatophilales</taxon>
        <taxon>Geodermatophilaceae</taxon>
        <taxon>Klenkia</taxon>
    </lineage>
</organism>
<dbReference type="RefSeq" id="WP_091556277.1">
    <property type="nucleotide sequence ID" value="NZ_BNAC01000002.1"/>
</dbReference>
<keyword evidence="2" id="KW-0255">Endonuclease</keyword>
<dbReference type="InterPro" id="IPR007569">
    <property type="entry name" value="DUF559"/>
</dbReference>
<dbReference type="STRING" id="1225127.SAMN05661030_0768"/>
<protein>
    <submittedName>
        <fullName evidence="2">T/G mismatch-specific endonuclease</fullName>
    </submittedName>
</protein>
<proteinExistence type="predicted"/>
<accession>A0A1I1IHN9</accession>
<keyword evidence="2" id="KW-0540">Nuclease</keyword>
<dbReference type="Proteomes" id="UP000199022">
    <property type="component" value="Unassembled WGS sequence"/>
</dbReference>
<feature type="domain" description="DUF559" evidence="1">
    <location>
        <begin position="224"/>
        <end position="273"/>
    </location>
</feature>
<name>A0A1I1IHN9_9ACTN</name>
<sequence>MRTPSRPAALVGQVFLGAGAVQAGLLTREQLRSSAWRRVLRGVYVDAALADHPEHRLRAVELLAPPTAVLAGRTAAWLHGVDTAWEEAHPVEVVVPPGARWGPVAGVRIRHARLAAGDVVRIGRRRVTSAVRTAADIARSGPPAETVPVLDPLLSRTGALVSDVWRAVGSGRGCADAREALTRVDQLAESPQESRVRLLLWAAGLRPVSQHVVVDAQGRFVARVDLAFPEQRVAVEYDGWWHAERGQFARDRRRLNALQAAGWRVLHVTAADLHDPTALIARLRALLAS</sequence>
<dbReference type="GO" id="GO:0004519">
    <property type="term" value="F:endonuclease activity"/>
    <property type="evidence" value="ECO:0007669"/>
    <property type="project" value="UniProtKB-KW"/>
</dbReference>
<evidence type="ECO:0000313" key="3">
    <source>
        <dbReference type="Proteomes" id="UP000199022"/>
    </source>
</evidence>
<reference evidence="3" key="1">
    <citation type="submission" date="2016-10" db="EMBL/GenBank/DDBJ databases">
        <authorList>
            <person name="Varghese N."/>
            <person name="Submissions S."/>
        </authorList>
    </citation>
    <scope>NUCLEOTIDE SEQUENCE [LARGE SCALE GENOMIC DNA]</scope>
    <source>
        <strain evidence="3">DSM 45962</strain>
    </source>
</reference>
<dbReference type="InterPro" id="IPR011335">
    <property type="entry name" value="Restrct_endonuc-II-like"/>
</dbReference>
<dbReference type="OrthoDB" id="3173471at2"/>
<dbReference type="AlphaFoldDB" id="A0A1I1IHN9"/>
<evidence type="ECO:0000313" key="2">
    <source>
        <dbReference type="EMBL" id="SFC35715.1"/>
    </source>
</evidence>
<keyword evidence="2" id="KW-0378">Hydrolase</keyword>